<evidence type="ECO:0000313" key="4">
    <source>
        <dbReference type="Proteomes" id="UP000230233"/>
    </source>
</evidence>
<dbReference type="InterPro" id="IPR021109">
    <property type="entry name" value="Peptidase_aspartic_dom_sf"/>
</dbReference>
<dbReference type="CDD" id="cd01644">
    <property type="entry name" value="RT_pepA17"/>
    <property type="match status" value="1"/>
</dbReference>
<dbReference type="InterPro" id="IPR008042">
    <property type="entry name" value="Retrotrans_Pao"/>
</dbReference>
<keyword evidence="4" id="KW-1185">Reference proteome</keyword>
<dbReference type="InterPro" id="IPR040676">
    <property type="entry name" value="DUF5641"/>
</dbReference>
<dbReference type="Gene3D" id="3.10.10.10">
    <property type="entry name" value="HIV Type 1 Reverse Transcriptase, subunit A, domain 1"/>
    <property type="match status" value="1"/>
</dbReference>
<feature type="compositionally biased region" description="Polar residues" evidence="1">
    <location>
        <begin position="312"/>
        <end position="325"/>
    </location>
</feature>
<dbReference type="InterPro" id="IPR036397">
    <property type="entry name" value="RNaseH_sf"/>
</dbReference>
<dbReference type="Pfam" id="PF03564">
    <property type="entry name" value="DUF1759"/>
    <property type="match status" value="1"/>
</dbReference>
<dbReference type="PROSITE" id="PS50994">
    <property type="entry name" value="INTEGRASE"/>
    <property type="match status" value="1"/>
</dbReference>
<dbReference type="Gene3D" id="3.30.420.10">
    <property type="entry name" value="Ribonuclease H-like superfamily/Ribonuclease H"/>
    <property type="match status" value="1"/>
</dbReference>
<dbReference type="PANTHER" id="PTHR47331">
    <property type="entry name" value="PHD-TYPE DOMAIN-CONTAINING PROTEIN"/>
    <property type="match status" value="1"/>
</dbReference>
<feature type="compositionally biased region" description="Polar residues" evidence="1">
    <location>
        <begin position="214"/>
        <end position="228"/>
    </location>
</feature>
<feature type="compositionally biased region" description="Basic and acidic residues" evidence="1">
    <location>
        <begin position="176"/>
        <end position="197"/>
    </location>
</feature>
<evidence type="ECO:0000256" key="1">
    <source>
        <dbReference type="SAM" id="MobiDB-lite"/>
    </source>
</evidence>
<sequence>MPRPSKSATKRPPALKDRKSVCTRNLTSVRTTIALVERLLTRPMDHGVVVTLEGFQQDLMNKLVVLEDMPLKNEEFILNHPIIGANEALRTANRAEMETHLEARGFNALKDQVIFLIGEIQSTLEAVKLQRSLDQPSFRRQQEDDSSRVSISSKSDSEQSVPGKNDVKYSKKKNTDKHSKNREKNHSDHVKEPKLENPVRPPMIYVQREEQGCESEQSSNGPSSTSQNTAELVDGMVRGFNEVRNVQQLMAESIHLMSQKYDAMHKELMNSKKVSGDPKPIPKCEETGSPKNYASPTAEVPMVAADHLKIPSPSNGVSPTGSLHSVVTKDSPAMSPSPTLPTSLLNDLANTITPFSGNPEEYLIFKQTFDLLVHSNDSIPAVIKQTLLLRLLTGEARSMMMSSKISDQDYETLRSNLDRQYFRTEDNTRYYLGLLSKHAFHETDYEIMEKDLNRFCILTHTLRDLGCSVDDKLYFKQFISKLPEVIMGQVFKKERQGIQTFDELAKVAYATIAEKRALEEARDDKRRSVANDEIVSVNAIQAGGRGSKGTGSDHHQRPNGYVRRKICYFYARVAIILRCAREMSQVHKLKHPRPQNQRSPSFFETRRLEPPNLSNHSCVKKLKSSTAIKSISGAFKKLNLSTVVRDISDVPNPKCSDNSTEGFVGIECVDLAYGIKGATSTSKAYDEFSPVVPPSDSKVRVDKSNWEPGEEDIKEIYVSRTIDSEVSLPFMVLTTPEGHSVLALVDCGATTSIISTQAAVRFGLQSVYQRKLTFSGFVSESRVESCTFYRLELLDQNGKAWAATVASYSKMNIRFKAAKFNQEEIGHLESLGIDATSIMELDKYDGQQIDLILGNNVLGNIVKEQFVLSTGRKVDRTLFGIVPFPPVVKGVLVPSGTSERICVLDTSDEVIIQAVDISEFAYPHLIAEGQTISGSNLDKQLEQSWNLEVIGMEPPSIVSNKQKLNDKLIDQFRNSTIRDENNLVYVSLPLNGREVNLHNNYPIAERRLVSLLQNQLKTDKDKQVYDDIIRQQEKSGIIEKVTSDLEPGSFSYYIPHRAVFKSDSVNTKIRIVLDASSHMKKELSLNDCLHPGPSLLQPLYGIIIRSRLTRFIEICDIEKAFHQIRIRSEFRDLTRFLWIKDISCPPNGNNIVIYRFTRLPFGVTSSPYLLSITIKTYLEDDPQPINARILENLYVDNILLSANEEEELLKDYKVLKEVFNKMHMNVREFLCNSETTMESIKVEDRAPNESSKLLGHIWNSKEDTIGVKIAVPPDGIPTKRQVVSFLAQTYDPTGIVTPLGIQTKTLISLLWKLDIKWNEPIPKELIPFWIEIKSNFTGTMLKVPRQLVSSYDYVNVRMIVFSDASKDHYGTAIYLRFEFPGPRFETQLIYSKSRIKPSNRDMTIPQMELIALECATNAAINIANEVHMELQSVVFFSDSTCVLYWVLHKISTHVALRWSANRVKEVRSNLKRLDELQLHPSLRYVNTHDNPADILTRGCTLDALHDKPEWFGGSNFLRLTEDKWPKNLDDTPADPREFRVFVINTGFSTQDGLKTDIEQPVQIKAVATRDDVYCSIVPYERTNSMRKLVSILCYVLEFVQQCIRKRNIRFPNHQLQIQSLVLNKFITAGVEKDEIAKRCISRNFVLQEHYTDASLRLNLNIPVRLEPVLLEDGLYHVRRPFANSSMQYHDDDIKKPIIIIHQHPVAKLIVTEIHEQLRHEGVKSVITKVQRKYWIEKLGVLARNIRSNCITCRKRHAHPYKYPYSKELPDIRTQMVTSFSIAGLDYFGPLLYKSKEGRGKVWVLLVTCLVTRAIHLEIVPDNTTFGFLTSLKRFIGRRGTPKTIISDNAPSFKLGFKMINLDLRTLVHQSRTLTSFLADNEIEIKTITPFAPWQGGVYERLVALVKNMIYKVIGPQTVSLLELESLLIEAEGILNSRPISSNQGHVSDSLAIRPVDFLIPNGRVSLPENSKTVMDLVTNGKTEQATRALLQSMSAMKDHLWRCFAEEYFTMLRKYYMKDTSHSKHPPTPGQVVLIKTQLIQRQKWPIGLITELCYSSDKKVRSVKVKVGKHILEKAINHLIPLEIADDVTQEELMEHEVAYDTSVSIPNVAETVEKGSTSQQPAAQRTRPFLPRKAKDRLTQRTSNEVLSSSPPVLRK</sequence>
<protein>
    <recommendedName>
        <fullName evidence="2">Integrase catalytic domain-containing protein</fullName>
    </recommendedName>
</protein>
<dbReference type="Gene3D" id="2.40.70.10">
    <property type="entry name" value="Acid Proteases"/>
    <property type="match status" value="1"/>
</dbReference>
<dbReference type="GO" id="GO:0042575">
    <property type="term" value="C:DNA polymerase complex"/>
    <property type="evidence" value="ECO:0007669"/>
    <property type="project" value="UniProtKB-ARBA"/>
</dbReference>
<evidence type="ECO:0000313" key="3">
    <source>
        <dbReference type="EMBL" id="PIC36479.1"/>
    </source>
</evidence>
<dbReference type="GO" id="GO:0003676">
    <property type="term" value="F:nucleic acid binding"/>
    <property type="evidence" value="ECO:0007669"/>
    <property type="project" value="InterPro"/>
</dbReference>
<feature type="region of interest" description="Disordered" evidence="1">
    <location>
        <begin position="209"/>
        <end position="228"/>
    </location>
</feature>
<dbReference type="InterPro" id="IPR000477">
    <property type="entry name" value="RT_dom"/>
</dbReference>
<dbReference type="Pfam" id="PF18701">
    <property type="entry name" value="DUF5641"/>
    <property type="match status" value="1"/>
</dbReference>
<dbReference type="GO" id="GO:0015074">
    <property type="term" value="P:DNA integration"/>
    <property type="evidence" value="ECO:0007669"/>
    <property type="project" value="InterPro"/>
</dbReference>
<dbReference type="SUPFAM" id="SSF53098">
    <property type="entry name" value="Ribonuclease H-like"/>
    <property type="match status" value="1"/>
</dbReference>
<dbReference type="InterPro" id="IPR001584">
    <property type="entry name" value="Integrase_cat-core"/>
</dbReference>
<dbReference type="Pfam" id="PF05380">
    <property type="entry name" value="Peptidase_A17"/>
    <property type="match status" value="1"/>
</dbReference>
<feature type="compositionally biased region" description="Polar residues" evidence="1">
    <location>
        <begin position="2142"/>
        <end position="2158"/>
    </location>
</feature>
<feature type="compositionally biased region" description="Polar residues" evidence="1">
    <location>
        <begin position="2116"/>
        <end position="2125"/>
    </location>
</feature>
<dbReference type="Gene3D" id="3.30.70.270">
    <property type="match status" value="1"/>
</dbReference>
<reference evidence="4" key="1">
    <citation type="submission" date="2017-10" db="EMBL/GenBank/DDBJ databases">
        <title>Rapid genome shrinkage in a self-fertile nematode reveals novel sperm competition proteins.</title>
        <authorList>
            <person name="Yin D."/>
            <person name="Schwarz E.M."/>
            <person name="Thomas C.G."/>
            <person name="Felde R.L."/>
            <person name="Korf I.F."/>
            <person name="Cutter A.D."/>
            <person name="Schartner C.M."/>
            <person name="Ralston E.J."/>
            <person name="Meyer B.J."/>
            <person name="Haag E.S."/>
        </authorList>
    </citation>
    <scope>NUCLEOTIDE SEQUENCE [LARGE SCALE GENOMIC DNA]</scope>
    <source>
        <strain evidence="4">JU1422</strain>
    </source>
</reference>
<dbReference type="Proteomes" id="UP000230233">
    <property type="component" value="Chromosome IV"/>
</dbReference>
<dbReference type="Pfam" id="PF17921">
    <property type="entry name" value="Integrase_H2C2"/>
    <property type="match status" value="1"/>
</dbReference>
<feature type="region of interest" description="Disordered" evidence="1">
    <location>
        <begin position="272"/>
        <end position="293"/>
    </location>
</feature>
<organism evidence="3 4">
    <name type="scientific">Caenorhabditis nigoni</name>
    <dbReference type="NCBI Taxonomy" id="1611254"/>
    <lineage>
        <taxon>Eukaryota</taxon>
        <taxon>Metazoa</taxon>
        <taxon>Ecdysozoa</taxon>
        <taxon>Nematoda</taxon>
        <taxon>Chromadorea</taxon>
        <taxon>Rhabditida</taxon>
        <taxon>Rhabditina</taxon>
        <taxon>Rhabditomorpha</taxon>
        <taxon>Rhabditoidea</taxon>
        <taxon>Rhabditidae</taxon>
        <taxon>Peloderinae</taxon>
        <taxon>Caenorhabditis</taxon>
    </lineage>
</organism>
<proteinExistence type="predicted"/>
<dbReference type="InterPro" id="IPR043128">
    <property type="entry name" value="Rev_trsase/Diguanyl_cyclase"/>
</dbReference>
<feature type="region of interest" description="Disordered" evidence="1">
    <location>
        <begin position="2113"/>
        <end position="2158"/>
    </location>
</feature>
<dbReference type="OrthoDB" id="8194935at2759"/>
<feature type="compositionally biased region" description="Basic and acidic residues" evidence="1">
    <location>
        <begin position="272"/>
        <end position="288"/>
    </location>
</feature>
<name>A0A2G5UAC3_9PELO</name>
<dbReference type="InterPro" id="IPR012337">
    <property type="entry name" value="RNaseH-like_sf"/>
</dbReference>
<feature type="region of interest" description="Disordered" evidence="1">
    <location>
        <begin position="312"/>
        <end position="337"/>
    </location>
</feature>
<dbReference type="InterPro" id="IPR005312">
    <property type="entry name" value="DUF1759"/>
</dbReference>
<dbReference type="Pfam" id="PF00078">
    <property type="entry name" value="RVT_1"/>
    <property type="match status" value="1"/>
</dbReference>
<dbReference type="SUPFAM" id="SSF56672">
    <property type="entry name" value="DNA/RNA polymerases"/>
    <property type="match status" value="1"/>
</dbReference>
<dbReference type="STRING" id="1611254.A0A2G5UAC3"/>
<comment type="caution">
    <text evidence="3">The sequence shown here is derived from an EMBL/GenBank/DDBJ whole genome shotgun (WGS) entry which is preliminary data.</text>
</comment>
<feature type="domain" description="Integrase catalytic" evidence="2">
    <location>
        <begin position="1765"/>
        <end position="1962"/>
    </location>
</feature>
<evidence type="ECO:0000259" key="2">
    <source>
        <dbReference type="PROSITE" id="PS50994"/>
    </source>
</evidence>
<gene>
    <name evidence="3" type="primary">Cnig_chr_IV.g15454</name>
    <name evidence="3" type="ORF">B9Z55_015454</name>
</gene>
<dbReference type="InterPro" id="IPR041588">
    <property type="entry name" value="Integrase_H2C2"/>
</dbReference>
<dbReference type="PANTHER" id="PTHR47331:SF1">
    <property type="entry name" value="GAG-LIKE PROTEIN"/>
    <property type="match status" value="1"/>
</dbReference>
<dbReference type="InterPro" id="IPR043502">
    <property type="entry name" value="DNA/RNA_pol_sf"/>
</dbReference>
<dbReference type="EMBL" id="PDUG01000004">
    <property type="protein sequence ID" value="PIC36479.1"/>
    <property type="molecule type" value="Genomic_DNA"/>
</dbReference>
<accession>A0A2G5UAC3</accession>
<feature type="region of interest" description="Disordered" evidence="1">
    <location>
        <begin position="132"/>
        <end position="201"/>
    </location>
</feature>